<dbReference type="PANTHER" id="PTHR43229:SF2">
    <property type="entry name" value="NODULATION PROTEIN J"/>
    <property type="match status" value="1"/>
</dbReference>
<evidence type="ECO:0000256" key="4">
    <source>
        <dbReference type="ARBA" id="ARBA00023136"/>
    </source>
</evidence>
<evidence type="ECO:0000256" key="1">
    <source>
        <dbReference type="ARBA" id="ARBA00004141"/>
    </source>
</evidence>
<feature type="transmembrane region" description="Helical" evidence="6">
    <location>
        <begin position="130"/>
        <end position="152"/>
    </location>
</feature>
<keyword evidence="5" id="KW-0046">Antibiotic resistance</keyword>
<reference evidence="7 8" key="1">
    <citation type="submission" date="2016-07" db="EMBL/GenBank/DDBJ databases">
        <title>Draft genome sequence of Prauserella muralis DSM 45305, isolated from a mould-covered wall in an indoor environment.</title>
        <authorList>
            <person name="Ruckert C."/>
            <person name="Albersmeier A."/>
            <person name="Jiang C.-L."/>
            <person name="Jiang Y."/>
            <person name="Kalinowski J."/>
            <person name="Schneider O."/>
            <person name="Winkler A."/>
            <person name="Zotchev S.B."/>
        </authorList>
    </citation>
    <scope>NUCLEOTIDE SEQUENCE [LARGE SCALE GENOMIC DNA]</scope>
    <source>
        <strain evidence="7 8">DSM 45305</strain>
    </source>
</reference>
<keyword evidence="6" id="KW-0813">Transport</keyword>
<gene>
    <name evidence="7" type="ORF">BAY60_13965</name>
</gene>
<protein>
    <recommendedName>
        <fullName evidence="6">Transport permease protein</fullName>
    </recommendedName>
</protein>
<dbReference type="OrthoDB" id="9778589at2"/>
<evidence type="ECO:0000313" key="8">
    <source>
        <dbReference type="Proteomes" id="UP000249915"/>
    </source>
</evidence>
<dbReference type="EMBL" id="MASW01000002">
    <property type="protein sequence ID" value="PXY27516.1"/>
    <property type="molecule type" value="Genomic_DNA"/>
</dbReference>
<feature type="transmembrane region" description="Helical" evidence="6">
    <location>
        <begin position="158"/>
        <end position="181"/>
    </location>
</feature>
<dbReference type="PANTHER" id="PTHR43229">
    <property type="entry name" value="NODULATION PROTEIN J"/>
    <property type="match status" value="1"/>
</dbReference>
<comment type="similarity">
    <text evidence="6">Belongs to the ABC-2 integral membrane protein family.</text>
</comment>
<organism evidence="7 8">
    <name type="scientific">Prauserella muralis</name>
    <dbReference type="NCBI Taxonomy" id="588067"/>
    <lineage>
        <taxon>Bacteria</taxon>
        <taxon>Bacillati</taxon>
        <taxon>Actinomycetota</taxon>
        <taxon>Actinomycetes</taxon>
        <taxon>Pseudonocardiales</taxon>
        <taxon>Pseudonocardiaceae</taxon>
        <taxon>Prauserella</taxon>
    </lineage>
</organism>
<dbReference type="InterPro" id="IPR000412">
    <property type="entry name" value="ABC_2_transport"/>
</dbReference>
<dbReference type="GO" id="GO:0046677">
    <property type="term" value="P:response to antibiotic"/>
    <property type="evidence" value="ECO:0007669"/>
    <property type="project" value="UniProtKB-KW"/>
</dbReference>
<evidence type="ECO:0000256" key="3">
    <source>
        <dbReference type="ARBA" id="ARBA00022989"/>
    </source>
</evidence>
<comment type="caution">
    <text evidence="6">Lacks conserved residue(s) required for the propagation of feature annotation.</text>
</comment>
<evidence type="ECO:0000256" key="5">
    <source>
        <dbReference type="ARBA" id="ARBA00023251"/>
    </source>
</evidence>
<dbReference type="GO" id="GO:0043190">
    <property type="term" value="C:ATP-binding cassette (ABC) transporter complex"/>
    <property type="evidence" value="ECO:0007669"/>
    <property type="project" value="InterPro"/>
</dbReference>
<keyword evidence="2 6" id="KW-0812">Transmembrane</keyword>
<feature type="transmembrane region" description="Helical" evidence="6">
    <location>
        <begin position="193"/>
        <end position="212"/>
    </location>
</feature>
<keyword evidence="6" id="KW-1003">Cell membrane</keyword>
<keyword evidence="8" id="KW-1185">Reference proteome</keyword>
<name>A0A2V4B046_9PSEU</name>
<dbReference type="InterPro" id="IPR013525">
    <property type="entry name" value="ABC2_TM"/>
</dbReference>
<dbReference type="InterPro" id="IPR047817">
    <property type="entry name" value="ABC2_TM_bact-type"/>
</dbReference>
<feature type="transmembrane region" description="Helical" evidence="6">
    <location>
        <begin position="252"/>
        <end position="270"/>
    </location>
</feature>
<comment type="caution">
    <text evidence="7">The sequence shown here is derived from an EMBL/GenBank/DDBJ whole genome shotgun (WGS) entry which is preliminary data.</text>
</comment>
<dbReference type="Proteomes" id="UP000249915">
    <property type="component" value="Unassembled WGS sequence"/>
</dbReference>
<comment type="subcellular location">
    <subcellularLocation>
        <location evidence="6">Cell membrane</location>
        <topology evidence="6">Multi-pass membrane protein</topology>
    </subcellularLocation>
    <subcellularLocation>
        <location evidence="1">Membrane</location>
        <topology evidence="1">Multi-pass membrane protein</topology>
    </subcellularLocation>
</comment>
<evidence type="ECO:0000313" key="7">
    <source>
        <dbReference type="EMBL" id="PXY27516.1"/>
    </source>
</evidence>
<dbReference type="GO" id="GO:0140359">
    <property type="term" value="F:ABC-type transporter activity"/>
    <property type="evidence" value="ECO:0007669"/>
    <property type="project" value="InterPro"/>
</dbReference>
<evidence type="ECO:0000256" key="2">
    <source>
        <dbReference type="ARBA" id="ARBA00022692"/>
    </source>
</evidence>
<sequence length="276" mass="29548">MSERALTARPRARDHARVVGSWRAAWLRVEGHWTWYRRYWTSNLYSSGLQPLLFLVAMGIGFGSQVEPGAATGGLSYLHYVAPALLVAGSVQNAIGESTYPVLSGFKWQKDYLAVTSTPVTPGQLLGGQLIWVGLRLALAGTVYALIAWAFGAWLGPGVALAVLVAVATGVACAAPMMAVAATTYDEGTRFAAIFRFLVMPMVLFAGTFFPITQIPPGARWLAWISPLWHGNELARGAALGGLEPLAALGHVAYLAALFAAGGLAARHYFYKRLVV</sequence>
<dbReference type="PRINTS" id="PR00164">
    <property type="entry name" value="ABC2TRNSPORT"/>
</dbReference>
<dbReference type="RefSeq" id="WP_112281519.1">
    <property type="nucleotide sequence ID" value="NZ_MASW01000002.1"/>
</dbReference>
<keyword evidence="4 6" id="KW-0472">Membrane</keyword>
<evidence type="ECO:0000256" key="6">
    <source>
        <dbReference type="RuleBase" id="RU361157"/>
    </source>
</evidence>
<dbReference type="InterPro" id="IPR051784">
    <property type="entry name" value="Nod_factor_ABC_transporter"/>
</dbReference>
<dbReference type="PIRSF" id="PIRSF006648">
    <property type="entry name" value="DrrB"/>
    <property type="match status" value="1"/>
</dbReference>
<dbReference type="PROSITE" id="PS51012">
    <property type="entry name" value="ABC_TM2"/>
    <property type="match status" value="1"/>
</dbReference>
<keyword evidence="3 6" id="KW-1133">Transmembrane helix</keyword>
<dbReference type="AlphaFoldDB" id="A0A2V4B046"/>
<accession>A0A2V4B046</accession>
<proteinExistence type="inferred from homology"/>
<dbReference type="Pfam" id="PF01061">
    <property type="entry name" value="ABC2_membrane"/>
    <property type="match status" value="1"/>
</dbReference>